<accession>A0A227KNQ7</accession>
<dbReference type="AlphaFoldDB" id="A0A227KNQ7"/>
<dbReference type="Pfam" id="PF01420">
    <property type="entry name" value="Methylase_S"/>
    <property type="match status" value="2"/>
</dbReference>
<keyword evidence="3" id="KW-0238">DNA-binding</keyword>
<dbReference type="SUPFAM" id="SSF116734">
    <property type="entry name" value="DNA methylase specificity domain"/>
    <property type="match status" value="1"/>
</dbReference>
<name>A0A227KNQ7_9BURK</name>
<evidence type="ECO:0000256" key="3">
    <source>
        <dbReference type="ARBA" id="ARBA00023125"/>
    </source>
</evidence>
<evidence type="ECO:0000256" key="1">
    <source>
        <dbReference type="ARBA" id="ARBA00010923"/>
    </source>
</evidence>
<organism evidence="5 6">
    <name type="scientific">Turicimonas muris</name>
    <dbReference type="NCBI Taxonomy" id="1796652"/>
    <lineage>
        <taxon>Bacteria</taxon>
        <taxon>Pseudomonadati</taxon>
        <taxon>Pseudomonadota</taxon>
        <taxon>Betaproteobacteria</taxon>
        <taxon>Burkholderiales</taxon>
        <taxon>Sutterellaceae</taxon>
        <taxon>Turicimonas</taxon>
    </lineage>
</organism>
<evidence type="ECO:0000313" key="5">
    <source>
        <dbReference type="EMBL" id="OXE49584.1"/>
    </source>
</evidence>
<dbReference type="REBASE" id="237281">
    <property type="entry name" value="S.TmuYL45ORF5465P"/>
</dbReference>
<evidence type="ECO:0000256" key="2">
    <source>
        <dbReference type="ARBA" id="ARBA00022747"/>
    </source>
</evidence>
<dbReference type="EMBL" id="NHMP01000003">
    <property type="protein sequence ID" value="OXE49584.1"/>
    <property type="molecule type" value="Genomic_DNA"/>
</dbReference>
<sequence length="373" mass="42584">MISPLSHRFVQAKWGGFHLKDLFEIKSSIKRFDANKVTVFERGHHPYIIRSGSNNGQRGYLKENEKFLNEGNTISFGQDTATLFYQKEPYFTGDKIKVLKSTLQQFEQKEALFFISSLNKAFSNFSWGSSRFNVKTIGNQIFNLPVREDNQIDFDFINSFMRQLEIEFLEVLKNYLAASGAPDFCFTKEETLAIESLKTKKFKNFKVTDIFNIRNTSSLLSREIISNSGSTPYLSASAENNGVNSFISYDPSFLNKGNCVFIGGKTFVVSYQEKDFFSNDSHNLALYLKEKKYSHKDILLGLATCINLSLRHKYSWGNSISSQKIKHDFVTLPLEDGQPDFEFLGNLTAALKKLVLKTVDDFVTEKTSELVTQ</sequence>
<comment type="caution">
    <text evidence="5">The sequence shown here is derived from an EMBL/GenBank/DDBJ whole genome shotgun (WGS) entry which is preliminary data.</text>
</comment>
<feature type="domain" description="Type I restriction modification DNA specificity" evidence="4">
    <location>
        <begin position="200"/>
        <end position="353"/>
    </location>
</feature>
<dbReference type="Gene3D" id="3.90.220.20">
    <property type="entry name" value="DNA methylase specificity domains"/>
    <property type="match status" value="2"/>
</dbReference>
<proteinExistence type="inferred from homology"/>
<keyword evidence="2" id="KW-0680">Restriction system</keyword>
<dbReference type="Proteomes" id="UP000214610">
    <property type="component" value="Unassembled WGS sequence"/>
</dbReference>
<dbReference type="InterPro" id="IPR000055">
    <property type="entry name" value="Restrct_endonuc_typeI_TRD"/>
</dbReference>
<dbReference type="GO" id="GO:0003677">
    <property type="term" value="F:DNA binding"/>
    <property type="evidence" value="ECO:0007669"/>
    <property type="project" value="UniProtKB-KW"/>
</dbReference>
<comment type="similarity">
    <text evidence="1">Belongs to the type-I restriction system S methylase family.</text>
</comment>
<evidence type="ECO:0000313" key="6">
    <source>
        <dbReference type="Proteomes" id="UP000214610"/>
    </source>
</evidence>
<dbReference type="GeneID" id="78361476"/>
<dbReference type="GO" id="GO:0009307">
    <property type="term" value="P:DNA restriction-modification system"/>
    <property type="evidence" value="ECO:0007669"/>
    <property type="project" value="UniProtKB-KW"/>
</dbReference>
<dbReference type="RefSeq" id="WP_066592861.1">
    <property type="nucleotide sequence ID" value="NZ_CAJTBZ010000031.1"/>
</dbReference>
<dbReference type="InterPro" id="IPR044946">
    <property type="entry name" value="Restrct_endonuc_typeI_TRD_sf"/>
</dbReference>
<feature type="domain" description="Type I restriction modification DNA specificity" evidence="4">
    <location>
        <begin position="13"/>
        <end position="167"/>
    </location>
</feature>
<keyword evidence="6" id="KW-1185">Reference proteome</keyword>
<reference evidence="6" key="1">
    <citation type="submission" date="2017-05" db="EMBL/GenBank/DDBJ databases">
        <title>Improved OligoMM genomes.</title>
        <authorList>
            <person name="Garzetti D."/>
        </authorList>
    </citation>
    <scope>NUCLEOTIDE SEQUENCE [LARGE SCALE GENOMIC DNA]</scope>
    <source>
        <strain evidence="6">YL45</strain>
    </source>
</reference>
<gene>
    <name evidence="5" type="ORF">ADH67_05460</name>
</gene>
<protein>
    <recommendedName>
        <fullName evidence="4">Type I restriction modification DNA specificity domain-containing protein</fullName>
    </recommendedName>
</protein>
<evidence type="ECO:0000259" key="4">
    <source>
        <dbReference type="Pfam" id="PF01420"/>
    </source>
</evidence>